<dbReference type="AlphaFoldDB" id="A0A5B7FPN6"/>
<evidence type="ECO:0000313" key="1">
    <source>
        <dbReference type="EMBL" id="MPC49700.1"/>
    </source>
</evidence>
<evidence type="ECO:0000313" key="2">
    <source>
        <dbReference type="Proteomes" id="UP000324222"/>
    </source>
</evidence>
<proteinExistence type="predicted"/>
<reference evidence="1 2" key="1">
    <citation type="submission" date="2019-05" db="EMBL/GenBank/DDBJ databases">
        <title>Another draft genome of Portunus trituberculatus and its Hox gene families provides insights of decapod evolution.</title>
        <authorList>
            <person name="Jeong J.-H."/>
            <person name="Song I."/>
            <person name="Kim S."/>
            <person name="Choi T."/>
            <person name="Kim D."/>
            <person name="Ryu S."/>
            <person name="Kim W."/>
        </authorList>
    </citation>
    <scope>NUCLEOTIDE SEQUENCE [LARGE SCALE GENOMIC DNA]</scope>
    <source>
        <tissue evidence="1">Muscle</tissue>
    </source>
</reference>
<sequence>MPTLAEQRATQIKWLKGTLNLCSIGLERGLTSPGELHGSPCSRQGTAKFEFKLPSVHSVVRGHPTARNNVYEAWRMLCKVSMSAPKARIPSSYHMPDASSSSSFHSMNCK</sequence>
<organism evidence="1 2">
    <name type="scientific">Portunus trituberculatus</name>
    <name type="common">Swimming crab</name>
    <name type="synonym">Neptunus trituberculatus</name>
    <dbReference type="NCBI Taxonomy" id="210409"/>
    <lineage>
        <taxon>Eukaryota</taxon>
        <taxon>Metazoa</taxon>
        <taxon>Ecdysozoa</taxon>
        <taxon>Arthropoda</taxon>
        <taxon>Crustacea</taxon>
        <taxon>Multicrustacea</taxon>
        <taxon>Malacostraca</taxon>
        <taxon>Eumalacostraca</taxon>
        <taxon>Eucarida</taxon>
        <taxon>Decapoda</taxon>
        <taxon>Pleocyemata</taxon>
        <taxon>Brachyura</taxon>
        <taxon>Eubrachyura</taxon>
        <taxon>Portunoidea</taxon>
        <taxon>Portunidae</taxon>
        <taxon>Portuninae</taxon>
        <taxon>Portunus</taxon>
    </lineage>
</organism>
<dbReference type="OrthoDB" id="271862at2759"/>
<dbReference type="EMBL" id="VSRR010009042">
    <property type="protein sequence ID" value="MPC49700.1"/>
    <property type="molecule type" value="Genomic_DNA"/>
</dbReference>
<accession>A0A5B7FPN6</accession>
<dbReference type="Proteomes" id="UP000324222">
    <property type="component" value="Unassembled WGS sequence"/>
</dbReference>
<name>A0A5B7FPN6_PORTR</name>
<keyword evidence="2" id="KW-1185">Reference proteome</keyword>
<protein>
    <submittedName>
        <fullName evidence="1">Uncharacterized protein</fullName>
    </submittedName>
</protein>
<comment type="caution">
    <text evidence="1">The sequence shown here is derived from an EMBL/GenBank/DDBJ whole genome shotgun (WGS) entry which is preliminary data.</text>
</comment>
<gene>
    <name evidence="1" type="ORF">E2C01_043511</name>
</gene>